<feature type="transmembrane region" description="Helical" evidence="1">
    <location>
        <begin position="84"/>
        <end position="104"/>
    </location>
</feature>
<feature type="transmembrane region" description="Helical" evidence="1">
    <location>
        <begin position="174"/>
        <end position="190"/>
    </location>
</feature>
<gene>
    <name evidence="3" type="ORF">SDC9_01927</name>
</gene>
<keyword evidence="1" id="KW-0472">Membrane</keyword>
<comment type="caution">
    <text evidence="3">The sequence shown here is derived from an EMBL/GenBank/DDBJ whole genome shotgun (WGS) entry which is preliminary data.</text>
</comment>
<dbReference type="InterPro" id="IPR002656">
    <property type="entry name" value="Acyl_transf_3_dom"/>
</dbReference>
<proteinExistence type="predicted"/>
<dbReference type="Pfam" id="PF01757">
    <property type="entry name" value="Acyl_transf_3"/>
    <property type="match status" value="1"/>
</dbReference>
<evidence type="ECO:0000313" key="3">
    <source>
        <dbReference type="EMBL" id="MPL56441.1"/>
    </source>
</evidence>
<feature type="transmembrane region" description="Helical" evidence="1">
    <location>
        <begin position="235"/>
        <end position="254"/>
    </location>
</feature>
<dbReference type="GO" id="GO:0016020">
    <property type="term" value="C:membrane"/>
    <property type="evidence" value="ECO:0007669"/>
    <property type="project" value="TreeGrafter"/>
</dbReference>
<accession>A0A644SRU0</accession>
<sequence>MSKTIHRENNFDFLRLLFSCLVVYSHSFHLLGTKEFLYYWSNEQIGVGPLSVKCFFIISGYLIFQSLERSKNLIDYYWKRILRLFPGLLAMLTFVVLIIIPLTYDYHIPLVKNTEYLTYLPKNFLLYPFQDSIKGVFVGNHTQGINGSLWSLPYEFTMYIIISLLIIFSKKNRLFIISFLFICFLLLANFKQNFLHSLFSSLLLSSTHFYDLACFFLAGSIFSYVDFNKIKFKNFLIFTCIIILTISLFLNQFYILKYLFLPPLILFFGNYSTPYLNKIGSKIGDTSYGIYIYGFPIQQTLLYFFNLSLLEHIVFSLLITFVLGYISWHLIEKRALTYKNLFSKNTK</sequence>
<reference evidence="3" key="1">
    <citation type="submission" date="2019-08" db="EMBL/GenBank/DDBJ databases">
        <authorList>
            <person name="Kucharzyk K."/>
            <person name="Murdoch R.W."/>
            <person name="Higgins S."/>
            <person name="Loffler F."/>
        </authorList>
    </citation>
    <scope>NUCLEOTIDE SEQUENCE</scope>
</reference>
<feature type="transmembrane region" description="Helical" evidence="1">
    <location>
        <begin position="202"/>
        <end position="223"/>
    </location>
</feature>
<organism evidence="3">
    <name type="scientific">bioreactor metagenome</name>
    <dbReference type="NCBI Taxonomy" id="1076179"/>
    <lineage>
        <taxon>unclassified sequences</taxon>
        <taxon>metagenomes</taxon>
        <taxon>ecological metagenomes</taxon>
    </lineage>
</organism>
<dbReference type="PANTHER" id="PTHR23028:SF53">
    <property type="entry name" value="ACYL_TRANSF_3 DOMAIN-CONTAINING PROTEIN"/>
    <property type="match status" value="1"/>
</dbReference>
<dbReference type="AlphaFoldDB" id="A0A644SRU0"/>
<feature type="domain" description="Acyltransferase 3" evidence="2">
    <location>
        <begin position="10"/>
        <end position="327"/>
    </location>
</feature>
<keyword evidence="1" id="KW-1133">Transmembrane helix</keyword>
<feature type="transmembrane region" description="Helical" evidence="1">
    <location>
        <begin position="149"/>
        <end position="167"/>
    </location>
</feature>
<feature type="transmembrane region" description="Helical" evidence="1">
    <location>
        <begin position="44"/>
        <end position="64"/>
    </location>
</feature>
<dbReference type="InterPro" id="IPR050879">
    <property type="entry name" value="Acyltransferase_3"/>
</dbReference>
<evidence type="ECO:0000259" key="2">
    <source>
        <dbReference type="Pfam" id="PF01757"/>
    </source>
</evidence>
<name>A0A644SRU0_9ZZZZ</name>
<keyword evidence="1" id="KW-0812">Transmembrane</keyword>
<dbReference type="PANTHER" id="PTHR23028">
    <property type="entry name" value="ACETYLTRANSFERASE"/>
    <property type="match status" value="1"/>
</dbReference>
<dbReference type="GO" id="GO:0000271">
    <property type="term" value="P:polysaccharide biosynthetic process"/>
    <property type="evidence" value="ECO:0007669"/>
    <property type="project" value="TreeGrafter"/>
</dbReference>
<dbReference type="EMBL" id="VSSQ01000003">
    <property type="protein sequence ID" value="MPL56441.1"/>
    <property type="molecule type" value="Genomic_DNA"/>
</dbReference>
<protein>
    <recommendedName>
        <fullName evidence="2">Acyltransferase 3 domain-containing protein</fullName>
    </recommendedName>
</protein>
<dbReference type="GO" id="GO:0016747">
    <property type="term" value="F:acyltransferase activity, transferring groups other than amino-acyl groups"/>
    <property type="evidence" value="ECO:0007669"/>
    <property type="project" value="InterPro"/>
</dbReference>
<feature type="transmembrane region" description="Helical" evidence="1">
    <location>
        <begin position="12"/>
        <end position="32"/>
    </location>
</feature>
<feature type="transmembrane region" description="Helical" evidence="1">
    <location>
        <begin position="312"/>
        <end position="331"/>
    </location>
</feature>
<evidence type="ECO:0000256" key="1">
    <source>
        <dbReference type="SAM" id="Phobius"/>
    </source>
</evidence>